<dbReference type="RefSeq" id="XP_005713363.1">
    <property type="nucleotide sequence ID" value="XM_005713306.1"/>
</dbReference>
<dbReference type="KEGG" id="ccp:CHC_T00002356001"/>
<evidence type="ECO:0000313" key="2">
    <source>
        <dbReference type="EMBL" id="CDF33560.1"/>
    </source>
</evidence>
<name>R7Q7X4_CHOCR</name>
<accession>R7Q7X4</accession>
<sequence>MFVFRLIACPAELNIRRWMNSMWGSLAVQRSRAYWTLGTCDSLTPRPCSPREPVLSLRVARAVAISKTRVFVFRRLRRGEYVSGSCSCVGWAGEDGGSVKGDLQCSGEDLGGEAREDGDRLPNSCEDSPAPEGGAVAGAGECAKGAAGGERGAGAAGRKGLCILEVVRTVWTLEEGWRVGGWGGG</sequence>
<reference evidence="3" key="1">
    <citation type="journal article" date="2013" name="Proc. Natl. Acad. Sci. U.S.A.">
        <title>Genome structure and metabolic features in the red seaweed Chondrus crispus shed light on evolution of the Archaeplastida.</title>
        <authorList>
            <person name="Collen J."/>
            <person name="Porcel B."/>
            <person name="Carre W."/>
            <person name="Ball S.G."/>
            <person name="Chaparro C."/>
            <person name="Tonon T."/>
            <person name="Barbeyron T."/>
            <person name="Michel G."/>
            <person name="Noel B."/>
            <person name="Valentin K."/>
            <person name="Elias M."/>
            <person name="Artiguenave F."/>
            <person name="Arun A."/>
            <person name="Aury J.M."/>
            <person name="Barbosa-Neto J.F."/>
            <person name="Bothwell J.H."/>
            <person name="Bouget F.Y."/>
            <person name="Brillet L."/>
            <person name="Cabello-Hurtado F."/>
            <person name="Capella-Gutierrez S."/>
            <person name="Charrier B."/>
            <person name="Cladiere L."/>
            <person name="Cock J.M."/>
            <person name="Coelho S.M."/>
            <person name="Colleoni C."/>
            <person name="Czjzek M."/>
            <person name="Da Silva C."/>
            <person name="Delage L."/>
            <person name="Denoeud F."/>
            <person name="Deschamps P."/>
            <person name="Dittami S.M."/>
            <person name="Gabaldon T."/>
            <person name="Gachon C.M."/>
            <person name="Groisillier A."/>
            <person name="Herve C."/>
            <person name="Jabbari K."/>
            <person name="Katinka M."/>
            <person name="Kloareg B."/>
            <person name="Kowalczyk N."/>
            <person name="Labadie K."/>
            <person name="Leblanc C."/>
            <person name="Lopez P.J."/>
            <person name="McLachlan D.H."/>
            <person name="Meslet-Cladiere L."/>
            <person name="Moustafa A."/>
            <person name="Nehr Z."/>
            <person name="Nyvall Collen P."/>
            <person name="Panaud O."/>
            <person name="Partensky F."/>
            <person name="Poulain J."/>
            <person name="Rensing S.A."/>
            <person name="Rousvoal S."/>
            <person name="Samson G."/>
            <person name="Symeonidi A."/>
            <person name="Weissenbach J."/>
            <person name="Zambounis A."/>
            <person name="Wincker P."/>
            <person name="Boyen C."/>
        </authorList>
    </citation>
    <scope>NUCLEOTIDE SEQUENCE [LARGE SCALE GENOMIC DNA]</scope>
    <source>
        <strain evidence="3">cv. Stackhouse</strain>
    </source>
</reference>
<organism evidence="2 3">
    <name type="scientific">Chondrus crispus</name>
    <name type="common">Carrageen Irish moss</name>
    <name type="synonym">Polymorpha crispa</name>
    <dbReference type="NCBI Taxonomy" id="2769"/>
    <lineage>
        <taxon>Eukaryota</taxon>
        <taxon>Rhodophyta</taxon>
        <taxon>Florideophyceae</taxon>
        <taxon>Rhodymeniophycidae</taxon>
        <taxon>Gigartinales</taxon>
        <taxon>Gigartinaceae</taxon>
        <taxon>Chondrus</taxon>
    </lineage>
</organism>
<proteinExistence type="predicted"/>
<dbReference type="Gramene" id="CDF33560">
    <property type="protein sequence ID" value="CDF33560"/>
    <property type="gene ID" value="CHC_T00002356001"/>
</dbReference>
<keyword evidence="3" id="KW-1185">Reference proteome</keyword>
<gene>
    <name evidence="2" type="ORF">CHC_T00002356001</name>
</gene>
<dbReference type="Proteomes" id="UP000012073">
    <property type="component" value="Unassembled WGS sequence"/>
</dbReference>
<dbReference type="EMBL" id="HG001649">
    <property type="protein sequence ID" value="CDF33560.1"/>
    <property type="molecule type" value="Genomic_DNA"/>
</dbReference>
<evidence type="ECO:0000313" key="3">
    <source>
        <dbReference type="Proteomes" id="UP000012073"/>
    </source>
</evidence>
<dbReference type="GeneID" id="17321074"/>
<dbReference type="AlphaFoldDB" id="R7Q7X4"/>
<feature type="region of interest" description="Disordered" evidence="1">
    <location>
        <begin position="111"/>
        <end position="132"/>
    </location>
</feature>
<protein>
    <submittedName>
        <fullName evidence="2">Uncharacterized protein</fullName>
    </submittedName>
</protein>
<evidence type="ECO:0000256" key="1">
    <source>
        <dbReference type="SAM" id="MobiDB-lite"/>
    </source>
</evidence>